<feature type="transmembrane region" description="Helical" evidence="8">
    <location>
        <begin position="321"/>
        <end position="344"/>
    </location>
</feature>
<accession>A0ABU9G166</accession>
<evidence type="ECO:0000256" key="5">
    <source>
        <dbReference type="ARBA" id="ARBA00023224"/>
    </source>
</evidence>
<comment type="caution">
    <text evidence="11">The sequence shown here is derived from an EMBL/GenBank/DDBJ whole genome shotgun (WGS) entry which is preliminary data.</text>
</comment>
<dbReference type="CDD" id="cd11386">
    <property type="entry name" value="MCP_signal"/>
    <property type="match status" value="1"/>
</dbReference>
<dbReference type="PANTHER" id="PTHR32089:SF119">
    <property type="entry name" value="METHYL-ACCEPTING CHEMOTAXIS PROTEIN CTPL"/>
    <property type="match status" value="1"/>
</dbReference>
<dbReference type="InterPro" id="IPR033462">
    <property type="entry name" value="Cache_3-Cache_2"/>
</dbReference>
<dbReference type="Proteomes" id="UP001379949">
    <property type="component" value="Unassembled WGS sequence"/>
</dbReference>
<dbReference type="PROSITE" id="PS50885">
    <property type="entry name" value="HAMP"/>
    <property type="match status" value="1"/>
</dbReference>
<dbReference type="Gene3D" id="3.30.450.20">
    <property type="entry name" value="PAS domain"/>
    <property type="match status" value="1"/>
</dbReference>
<gene>
    <name evidence="11" type="ORF">V6242_02600</name>
</gene>
<evidence type="ECO:0000256" key="1">
    <source>
        <dbReference type="ARBA" id="ARBA00004141"/>
    </source>
</evidence>
<dbReference type="InterPro" id="IPR004090">
    <property type="entry name" value="Chemotax_Me-accpt_rcpt"/>
</dbReference>
<keyword evidence="4 8" id="KW-0472">Membrane</keyword>
<keyword evidence="3 8" id="KW-1133">Transmembrane helix</keyword>
<evidence type="ECO:0000256" key="7">
    <source>
        <dbReference type="PROSITE-ProRule" id="PRU00284"/>
    </source>
</evidence>
<name>A0ABU9G166_9GAMM</name>
<dbReference type="Pfam" id="PF00015">
    <property type="entry name" value="MCPsignal"/>
    <property type="match status" value="1"/>
</dbReference>
<dbReference type="PRINTS" id="PR00260">
    <property type="entry name" value="CHEMTRNSDUCR"/>
</dbReference>
<evidence type="ECO:0000256" key="2">
    <source>
        <dbReference type="ARBA" id="ARBA00022692"/>
    </source>
</evidence>
<organism evidence="11 12">
    <name type="scientific">Marinomonas arenicola</name>
    <dbReference type="NCBI Taxonomy" id="569601"/>
    <lineage>
        <taxon>Bacteria</taxon>
        <taxon>Pseudomonadati</taxon>
        <taxon>Pseudomonadota</taxon>
        <taxon>Gammaproteobacteria</taxon>
        <taxon>Oceanospirillales</taxon>
        <taxon>Oceanospirillaceae</taxon>
        <taxon>Marinomonas</taxon>
    </lineage>
</organism>
<evidence type="ECO:0000259" key="10">
    <source>
        <dbReference type="PROSITE" id="PS50885"/>
    </source>
</evidence>
<evidence type="ECO:0000256" key="6">
    <source>
        <dbReference type="ARBA" id="ARBA00029447"/>
    </source>
</evidence>
<dbReference type="SMART" id="SM00283">
    <property type="entry name" value="MA"/>
    <property type="match status" value="1"/>
</dbReference>
<evidence type="ECO:0000313" key="12">
    <source>
        <dbReference type="Proteomes" id="UP001379949"/>
    </source>
</evidence>
<keyword evidence="12" id="KW-1185">Reference proteome</keyword>
<dbReference type="PANTHER" id="PTHR32089">
    <property type="entry name" value="METHYL-ACCEPTING CHEMOTAXIS PROTEIN MCPB"/>
    <property type="match status" value="1"/>
</dbReference>
<keyword evidence="2 8" id="KW-0812">Transmembrane</keyword>
<reference evidence="11 12" key="1">
    <citation type="submission" date="2024-02" db="EMBL/GenBank/DDBJ databases">
        <title>Bacteria isolated from the canopy kelp, Nereocystis luetkeana.</title>
        <authorList>
            <person name="Pfister C.A."/>
            <person name="Younker I.T."/>
            <person name="Light S.H."/>
        </authorList>
    </citation>
    <scope>NUCLEOTIDE SEQUENCE [LARGE SCALE GENOMIC DNA]</scope>
    <source>
        <strain evidence="11 12">TI.4.07</strain>
    </source>
</reference>
<evidence type="ECO:0000259" key="9">
    <source>
        <dbReference type="PROSITE" id="PS50111"/>
    </source>
</evidence>
<evidence type="ECO:0000313" key="11">
    <source>
        <dbReference type="EMBL" id="MEL0612020.1"/>
    </source>
</evidence>
<dbReference type="EMBL" id="JBAKAR010000001">
    <property type="protein sequence ID" value="MEL0612020.1"/>
    <property type="molecule type" value="Genomic_DNA"/>
</dbReference>
<evidence type="ECO:0000256" key="4">
    <source>
        <dbReference type="ARBA" id="ARBA00023136"/>
    </source>
</evidence>
<dbReference type="CDD" id="cd12912">
    <property type="entry name" value="PDC2_MCP_like"/>
    <property type="match status" value="1"/>
</dbReference>
<proteinExistence type="inferred from homology"/>
<protein>
    <submittedName>
        <fullName evidence="11">Cache 3/Cache 2 fusion domain-containing protein</fullName>
    </submittedName>
</protein>
<dbReference type="InterPro" id="IPR003660">
    <property type="entry name" value="HAMP_dom"/>
</dbReference>
<dbReference type="RefSeq" id="WP_341566207.1">
    <property type="nucleotide sequence ID" value="NZ_JBAKAR010000001.1"/>
</dbReference>
<evidence type="ECO:0000256" key="8">
    <source>
        <dbReference type="SAM" id="Phobius"/>
    </source>
</evidence>
<keyword evidence="5 7" id="KW-0807">Transducer</keyword>
<feature type="transmembrane region" description="Helical" evidence="8">
    <location>
        <begin position="12"/>
        <end position="33"/>
    </location>
</feature>
<comment type="similarity">
    <text evidence="6">Belongs to the methyl-accepting chemotaxis (MCP) protein family.</text>
</comment>
<dbReference type="PROSITE" id="PS50111">
    <property type="entry name" value="CHEMOTAXIS_TRANSDUC_2"/>
    <property type="match status" value="1"/>
</dbReference>
<dbReference type="SUPFAM" id="SSF58104">
    <property type="entry name" value="Methyl-accepting chemotaxis protein (MCP) signaling domain"/>
    <property type="match status" value="1"/>
</dbReference>
<sequence>MLSYLKKSPLPQQLGLSALSAVVIIFLLLILLMRMLFSEQINKIVTSHQEKEVALISNQLHDKYEQLNRRTLRDGELLNLALDDLKVDKSNTINMKGYQVPTLSLNNQILNGKNRFISHFASSIELQIGLIINQGGNLIRLTSSLDEIGGEAAIASDIPRSSPAYLAIQQGRVFAGKIDINKQNYFARYAKVSGSSDLYYELLIPYASVIAPISQSLNNIKFGKSGYVYVTNSGEHKGTILVHPNKEIIGKSLIEMYPSINNALNKMYQQDEGITRYALKIPGQDDTLRPSKIVFKKVPGWDWVVALKSYDDEYKEEVNGVLWGISLLCAFASLFLACILWIFIRRALKPLQDISYGLNQLGQGNLAFEFSSNKDHNSRNEVDLLQNDTIRMRDSLISLINKVLMSSNELLASTQAISNANLDLKESANNSKDASIQVASAITQISASIEEVAQSATEVSSESVAVQVSTESGHEAVKRVEETVSKLSFAFSQASETIASVEASSNNIGAVATVINEIAEQTNLLALNAAIEAARAGEHGRGFAVVADEVRVLAQRTQQSTEEIRKVIDTLQSNSRSAVTEMNKGREQVDNSVKQTMYAGEVLDQIFKSTQTVATGITNVAAATEEQSVAATQIRQNSESLQEAAIATLQQSDVSQGHSQHIRELAKSLQKDLDAFTLK</sequence>
<dbReference type="InterPro" id="IPR004089">
    <property type="entry name" value="MCPsignal_dom"/>
</dbReference>
<dbReference type="Gene3D" id="1.10.287.950">
    <property type="entry name" value="Methyl-accepting chemotaxis protein"/>
    <property type="match status" value="1"/>
</dbReference>
<evidence type="ECO:0000256" key="3">
    <source>
        <dbReference type="ARBA" id="ARBA00022989"/>
    </source>
</evidence>
<feature type="domain" description="Methyl-accepting transducer" evidence="9">
    <location>
        <begin position="406"/>
        <end position="642"/>
    </location>
</feature>
<dbReference type="Pfam" id="PF17201">
    <property type="entry name" value="Cache_3-Cache_2"/>
    <property type="match status" value="1"/>
</dbReference>
<feature type="domain" description="HAMP" evidence="10">
    <location>
        <begin position="345"/>
        <end position="401"/>
    </location>
</feature>
<comment type="subcellular location">
    <subcellularLocation>
        <location evidence="1">Membrane</location>
        <topology evidence="1">Multi-pass membrane protein</topology>
    </subcellularLocation>
</comment>